<feature type="compositionally biased region" description="Low complexity" evidence="5">
    <location>
        <begin position="325"/>
        <end position="348"/>
    </location>
</feature>
<dbReference type="GO" id="GO:0005886">
    <property type="term" value="C:plasma membrane"/>
    <property type="evidence" value="ECO:0007669"/>
    <property type="project" value="TreeGrafter"/>
</dbReference>
<evidence type="ECO:0000256" key="3">
    <source>
        <dbReference type="ARBA" id="ARBA00022989"/>
    </source>
</evidence>
<feature type="transmembrane region" description="Helical" evidence="6">
    <location>
        <begin position="261"/>
        <end position="283"/>
    </location>
</feature>
<evidence type="ECO:0000256" key="5">
    <source>
        <dbReference type="SAM" id="MobiDB-lite"/>
    </source>
</evidence>
<feature type="region of interest" description="Disordered" evidence="5">
    <location>
        <begin position="386"/>
        <end position="433"/>
    </location>
</feature>
<keyword evidence="2 6" id="KW-0812">Transmembrane</keyword>
<organism evidence="7 8">
    <name type="scientific">Hyaloscypha bicolor E</name>
    <dbReference type="NCBI Taxonomy" id="1095630"/>
    <lineage>
        <taxon>Eukaryota</taxon>
        <taxon>Fungi</taxon>
        <taxon>Dikarya</taxon>
        <taxon>Ascomycota</taxon>
        <taxon>Pezizomycotina</taxon>
        <taxon>Leotiomycetes</taxon>
        <taxon>Helotiales</taxon>
        <taxon>Hyaloscyphaceae</taxon>
        <taxon>Hyaloscypha</taxon>
        <taxon>Hyaloscypha bicolor</taxon>
    </lineage>
</organism>
<evidence type="ECO:0000256" key="1">
    <source>
        <dbReference type="ARBA" id="ARBA00004141"/>
    </source>
</evidence>
<keyword evidence="3 6" id="KW-1133">Transmembrane helix</keyword>
<evidence type="ECO:0000313" key="8">
    <source>
        <dbReference type="Proteomes" id="UP000235371"/>
    </source>
</evidence>
<keyword evidence="8" id="KW-1185">Reference proteome</keyword>
<feature type="transmembrane region" description="Helical" evidence="6">
    <location>
        <begin position="188"/>
        <end position="209"/>
    </location>
</feature>
<reference evidence="7 8" key="1">
    <citation type="submission" date="2016-04" db="EMBL/GenBank/DDBJ databases">
        <title>A degradative enzymes factory behind the ericoid mycorrhizal symbiosis.</title>
        <authorList>
            <consortium name="DOE Joint Genome Institute"/>
            <person name="Martino E."/>
            <person name="Morin E."/>
            <person name="Grelet G."/>
            <person name="Kuo A."/>
            <person name="Kohler A."/>
            <person name="Daghino S."/>
            <person name="Barry K."/>
            <person name="Choi C."/>
            <person name="Cichocki N."/>
            <person name="Clum A."/>
            <person name="Copeland A."/>
            <person name="Hainaut M."/>
            <person name="Haridas S."/>
            <person name="Labutti K."/>
            <person name="Lindquist E."/>
            <person name="Lipzen A."/>
            <person name="Khouja H.-R."/>
            <person name="Murat C."/>
            <person name="Ohm R."/>
            <person name="Olson A."/>
            <person name="Spatafora J."/>
            <person name="Veneault-Fourrey C."/>
            <person name="Henrissat B."/>
            <person name="Grigoriev I."/>
            <person name="Martin F."/>
            <person name="Perotto S."/>
        </authorList>
    </citation>
    <scope>NUCLEOTIDE SEQUENCE [LARGE SCALE GENOMIC DNA]</scope>
    <source>
        <strain evidence="7 8">E</strain>
    </source>
</reference>
<feature type="transmembrane region" description="Helical" evidence="6">
    <location>
        <begin position="20"/>
        <end position="42"/>
    </location>
</feature>
<dbReference type="AlphaFoldDB" id="A0A2J6TUA8"/>
<dbReference type="InParanoid" id="A0A2J6TUA8"/>
<dbReference type="STRING" id="1095630.A0A2J6TUA8"/>
<feature type="region of interest" description="Disordered" evidence="5">
    <location>
        <begin position="325"/>
        <end position="363"/>
    </location>
</feature>
<evidence type="ECO:0000256" key="6">
    <source>
        <dbReference type="SAM" id="Phobius"/>
    </source>
</evidence>
<dbReference type="PANTHER" id="PTHR23112:SF37">
    <property type="entry name" value="G PROTEIN-COUPLED RECEPTOR GPR1"/>
    <property type="match status" value="1"/>
</dbReference>
<dbReference type="GO" id="GO:0004930">
    <property type="term" value="F:G protein-coupled receptor activity"/>
    <property type="evidence" value="ECO:0007669"/>
    <property type="project" value="TreeGrafter"/>
</dbReference>
<dbReference type="EMBL" id="KZ613743">
    <property type="protein sequence ID" value="PMD66548.1"/>
    <property type="molecule type" value="Genomic_DNA"/>
</dbReference>
<dbReference type="SUPFAM" id="SSF81321">
    <property type="entry name" value="Family A G protein-coupled receptor-like"/>
    <property type="match status" value="1"/>
</dbReference>
<name>A0A2J6TUA8_9HELO</name>
<dbReference type="GeneID" id="36581795"/>
<proteinExistence type="predicted"/>
<sequence>MKLDPASKTLSPLPDVLSHGLVAVSTFGLLSFFCSTSLFFFLTWRLITWRLKSGPNNTPNQFLLLIYNLLLADIQQALAFLLNISALHNNGIFVGTPTCFAQGWFVSTGDLASGVFICAIACHTWMGVVKEYRLPTPAFYCCIGTLWFFVYAMAAIGPIVHGRDFYVRASAWCWINDAFQIERLWLHYFWIFCSMFSTVLIYLYIFAFLRKKAFSSNDRTKSPHVHGATPLMVLYPLIYTVCTAPLAAGRIYALAGHDVSLGYFCAAGTMIACNGWLDVLLYASTRADIVFSELPPGDDTGLETFAFMGRGHRLGTTTTIVAAGSSQNRSVSRAASRSASRAAPRGASKLGKRSGRGGNSGDSAENLYSLGEIAIKGEVTVSVDAQEPNLVRHDRISMDESANQSRTFDERSHKSRGSRSLRSGKSFDDTGIP</sequence>
<dbReference type="Gene3D" id="1.20.1070.10">
    <property type="entry name" value="Rhodopsin 7-helix transmembrane proteins"/>
    <property type="match status" value="1"/>
</dbReference>
<evidence type="ECO:0000256" key="2">
    <source>
        <dbReference type="ARBA" id="ARBA00022692"/>
    </source>
</evidence>
<feature type="transmembrane region" description="Helical" evidence="6">
    <location>
        <begin position="230"/>
        <end position="255"/>
    </location>
</feature>
<protein>
    <submittedName>
        <fullName evidence="7">Uncharacterized protein</fullName>
    </submittedName>
</protein>
<feature type="transmembrane region" description="Helical" evidence="6">
    <location>
        <begin position="104"/>
        <end position="126"/>
    </location>
</feature>
<dbReference type="OrthoDB" id="100006at2759"/>
<dbReference type="PANTHER" id="PTHR23112">
    <property type="entry name" value="G PROTEIN-COUPLED RECEPTOR 157-RELATED"/>
    <property type="match status" value="1"/>
</dbReference>
<gene>
    <name evidence="7" type="ORF">K444DRAFT_516862</name>
</gene>
<dbReference type="Proteomes" id="UP000235371">
    <property type="component" value="Unassembled WGS sequence"/>
</dbReference>
<evidence type="ECO:0000256" key="4">
    <source>
        <dbReference type="ARBA" id="ARBA00023136"/>
    </source>
</evidence>
<feature type="transmembrane region" description="Helical" evidence="6">
    <location>
        <begin position="62"/>
        <end position="84"/>
    </location>
</feature>
<evidence type="ECO:0000313" key="7">
    <source>
        <dbReference type="EMBL" id="PMD66548.1"/>
    </source>
</evidence>
<accession>A0A2J6TUA8</accession>
<keyword evidence="4 6" id="KW-0472">Membrane</keyword>
<comment type="subcellular location">
    <subcellularLocation>
        <location evidence="1">Membrane</location>
        <topology evidence="1">Multi-pass membrane protein</topology>
    </subcellularLocation>
</comment>
<dbReference type="RefSeq" id="XP_024743452.1">
    <property type="nucleotide sequence ID" value="XM_024873715.1"/>
</dbReference>
<dbReference type="GO" id="GO:0007189">
    <property type="term" value="P:adenylate cyclase-activating G protein-coupled receptor signaling pathway"/>
    <property type="evidence" value="ECO:0007669"/>
    <property type="project" value="TreeGrafter"/>
</dbReference>
<feature type="transmembrane region" description="Helical" evidence="6">
    <location>
        <begin position="138"/>
        <end position="160"/>
    </location>
</feature>